<gene>
    <name evidence="1" type="ORF">DFP98_101141</name>
</gene>
<name>A0A3D9KR75_9BACL</name>
<dbReference type="AlphaFoldDB" id="A0A3D9KR75"/>
<comment type="caution">
    <text evidence="1">The sequence shown here is derived from an EMBL/GenBank/DDBJ whole genome shotgun (WGS) entry which is preliminary data.</text>
</comment>
<evidence type="ECO:0000313" key="1">
    <source>
        <dbReference type="EMBL" id="RED89170.1"/>
    </source>
</evidence>
<evidence type="ECO:0000313" key="2">
    <source>
        <dbReference type="Proteomes" id="UP000256977"/>
    </source>
</evidence>
<accession>A0A3D9KR75</accession>
<sequence>MSIEAPKSLETFNLPCLLRFPIKVNFTNSYYNCSKW</sequence>
<proteinExistence type="predicted"/>
<keyword evidence="2" id="KW-1185">Reference proteome</keyword>
<reference evidence="1 2" key="1">
    <citation type="submission" date="2018-07" db="EMBL/GenBank/DDBJ databases">
        <title>Genomic Encyclopedia of Type Strains, Phase III (KMG-III): the genomes of soil and plant-associated and newly described type strains.</title>
        <authorList>
            <person name="Whitman W."/>
        </authorList>
    </citation>
    <scope>NUCLEOTIDE SEQUENCE [LARGE SCALE GENOMIC DNA]</scope>
    <source>
        <strain evidence="1 2">CECT 7287</strain>
    </source>
</reference>
<protein>
    <submittedName>
        <fullName evidence="1">Uncharacterized protein</fullName>
    </submittedName>
</protein>
<organism evidence="1 2">
    <name type="scientific">Cohnella phaseoli</name>
    <dbReference type="NCBI Taxonomy" id="456490"/>
    <lineage>
        <taxon>Bacteria</taxon>
        <taxon>Bacillati</taxon>
        <taxon>Bacillota</taxon>
        <taxon>Bacilli</taxon>
        <taxon>Bacillales</taxon>
        <taxon>Paenibacillaceae</taxon>
        <taxon>Cohnella</taxon>
    </lineage>
</organism>
<dbReference type="EMBL" id="QRDZ01000001">
    <property type="protein sequence ID" value="RED89170.1"/>
    <property type="molecule type" value="Genomic_DNA"/>
</dbReference>
<dbReference type="Proteomes" id="UP000256977">
    <property type="component" value="Unassembled WGS sequence"/>
</dbReference>